<evidence type="ECO:0000256" key="1">
    <source>
        <dbReference type="ARBA" id="ARBA00010169"/>
    </source>
</evidence>
<keyword evidence="3" id="KW-1185">Reference proteome</keyword>
<comment type="caution">
    <text evidence="2">The sequence shown here is derived from an EMBL/GenBank/DDBJ whole genome shotgun (WGS) entry which is preliminary data.</text>
</comment>
<organism evidence="2 3">
    <name type="scientific">Streptomyces thermoalcalitolerans</name>
    <dbReference type="NCBI Taxonomy" id="65605"/>
    <lineage>
        <taxon>Bacteria</taxon>
        <taxon>Bacillati</taxon>
        <taxon>Actinomycetota</taxon>
        <taxon>Actinomycetes</taxon>
        <taxon>Kitasatosporales</taxon>
        <taxon>Streptomycetaceae</taxon>
        <taxon>Streptomyces</taxon>
    </lineage>
</organism>
<reference evidence="2 3" key="1">
    <citation type="journal article" date="2019" name="Int. J. Syst. Evol. Microbiol.">
        <title>The Global Catalogue of Microorganisms (GCM) 10K type strain sequencing project: providing services to taxonomists for standard genome sequencing and annotation.</title>
        <authorList>
            <consortium name="The Broad Institute Genomics Platform"/>
            <consortium name="The Broad Institute Genome Sequencing Center for Infectious Disease"/>
            <person name="Wu L."/>
            <person name="Ma J."/>
        </authorList>
    </citation>
    <scope>NUCLEOTIDE SEQUENCE [LARGE SCALE GENOMIC DNA]</scope>
    <source>
        <strain evidence="2 3">JCM 10673</strain>
    </source>
</reference>
<dbReference type="Proteomes" id="UP001501005">
    <property type="component" value="Unassembled WGS sequence"/>
</dbReference>
<accession>A0ABN1NGT4</accession>
<dbReference type="InterPro" id="IPR004323">
    <property type="entry name" value="Ion_tolerance_CutA"/>
</dbReference>
<evidence type="ECO:0000313" key="3">
    <source>
        <dbReference type="Proteomes" id="UP001501005"/>
    </source>
</evidence>
<dbReference type="PANTHER" id="PTHR23419">
    <property type="entry name" value="DIVALENT CATION TOLERANCE CUTA-RELATED"/>
    <property type="match status" value="1"/>
</dbReference>
<proteinExistence type="inferred from homology"/>
<dbReference type="Gene3D" id="3.30.70.120">
    <property type="match status" value="1"/>
</dbReference>
<dbReference type="InterPro" id="IPR015867">
    <property type="entry name" value="N-reg_PII/ATP_PRibTrfase_C"/>
</dbReference>
<dbReference type="InterPro" id="IPR011322">
    <property type="entry name" value="N-reg_PII-like_a/b"/>
</dbReference>
<comment type="similarity">
    <text evidence="1">Belongs to the CutA family.</text>
</comment>
<gene>
    <name evidence="2" type="ORF">GCM10009549_14030</name>
</gene>
<sequence>MADHLTVLTTTDSEDKARALAVGAIEARVAACAQISSPVTSVYWWDGAVQTDQEWTILFKTTAARYEALEAYIKGAHTYDTPEIIATPITHGSKEYLAWVSKETTEA</sequence>
<name>A0ABN1NGT4_9ACTN</name>
<dbReference type="SUPFAM" id="SSF54913">
    <property type="entry name" value="GlnB-like"/>
    <property type="match status" value="1"/>
</dbReference>
<protein>
    <submittedName>
        <fullName evidence="2">Divalent-cation tolerance protein CutA</fullName>
    </submittedName>
</protein>
<evidence type="ECO:0000313" key="2">
    <source>
        <dbReference type="EMBL" id="GAA0907761.1"/>
    </source>
</evidence>
<dbReference type="EMBL" id="BAAAHG010000007">
    <property type="protein sequence ID" value="GAA0907761.1"/>
    <property type="molecule type" value="Genomic_DNA"/>
</dbReference>
<dbReference type="RefSeq" id="WP_344047974.1">
    <property type="nucleotide sequence ID" value="NZ_BAAAHG010000007.1"/>
</dbReference>
<dbReference type="Pfam" id="PF03091">
    <property type="entry name" value="CutA1"/>
    <property type="match status" value="1"/>
</dbReference>
<dbReference type="PANTHER" id="PTHR23419:SF8">
    <property type="entry name" value="FI09726P"/>
    <property type="match status" value="1"/>
</dbReference>